<feature type="region of interest" description="Disordered" evidence="3">
    <location>
        <begin position="152"/>
        <end position="210"/>
    </location>
</feature>
<evidence type="ECO:0000256" key="2">
    <source>
        <dbReference type="ARBA" id="ARBA00023242"/>
    </source>
</evidence>
<feature type="compositionally biased region" description="Basic and acidic residues" evidence="3">
    <location>
        <begin position="178"/>
        <end position="197"/>
    </location>
</feature>
<proteinExistence type="predicted"/>
<evidence type="ECO:0000256" key="1">
    <source>
        <dbReference type="ARBA" id="ARBA00004123"/>
    </source>
</evidence>
<evidence type="ECO:0000313" key="6">
    <source>
        <dbReference type="Proteomes" id="UP000809789"/>
    </source>
</evidence>
<comment type="caution">
    <text evidence="5">The sequence shown here is derived from an EMBL/GenBank/DDBJ whole genome shotgun (WGS) entry which is preliminary data.</text>
</comment>
<feature type="compositionally biased region" description="Acidic residues" evidence="3">
    <location>
        <begin position="337"/>
        <end position="355"/>
    </location>
</feature>
<feature type="compositionally biased region" description="Low complexity" evidence="3">
    <location>
        <begin position="362"/>
        <end position="382"/>
    </location>
</feature>
<name>A0A8K0LAS1_9PEZI</name>
<reference evidence="5" key="1">
    <citation type="submission" date="2021-07" db="EMBL/GenBank/DDBJ databases">
        <title>Elsinoe batatas strain:CRI-CJ2 Genome sequencing and assembly.</title>
        <authorList>
            <person name="Huang L."/>
        </authorList>
    </citation>
    <scope>NUCLEOTIDE SEQUENCE</scope>
    <source>
        <strain evidence="5">CRI-CJ2</strain>
    </source>
</reference>
<feature type="domain" description="RED-like N-terminal" evidence="4">
    <location>
        <begin position="75"/>
        <end position="195"/>
    </location>
</feature>
<feature type="compositionally biased region" description="Basic and acidic residues" evidence="3">
    <location>
        <begin position="235"/>
        <end position="260"/>
    </location>
</feature>
<evidence type="ECO:0000256" key="3">
    <source>
        <dbReference type="SAM" id="MobiDB-lite"/>
    </source>
</evidence>
<feature type="compositionally biased region" description="Basic and acidic residues" evidence="3">
    <location>
        <begin position="152"/>
        <end position="164"/>
    </location>
</feature>
<sequence>MNNSDFRSLLLSKSSHPSTKPTSTSPPPPRTTSLGSRKSAFIPRNIRPSAKSSYNLKSTAASDSTLERPAKKLKTLDLGKGYTNRALERLNNDSDDVRDEKERRIHALARKVVEGELEEEEFERLREEIAGGDVESTHLVRGLDRKLLERVRKGEDVMTGKGEEEKSDESEDEDFEELEAKEVQTREKEKIEKKGELNSEATPAAGAKRNRDAILAELKAKRAQEAQARLQARPDLGDKFRKIEERKEKPRTMIDSKGREVIITRDENGKIKKKVRKVAPPPDKLIEEANKSVKFLDEDVIMPKLKETPPVAPEEDTLDNMFDDVVDDYDPLAGLVGDDDSSDNSSDSDAEDGEINEPKPPAASASAPAATDTATSNPQQSHPSPPPRLSSPHPSQPRNYFSSSRPGPSTDETLTPAPTANPFQDPSFLSAISRAGNMAKFKIHLGDGDSTNPSALTSTANPNPDAAADEDEDEDTRLERLEKEARLKKKRAELMASMGRDDEDLDLGFGGGRFDEDDDGEEGGKVKLSEWGKDGDGEEEGRVGGKGREKRKRTRNRGGRKGDKDSAKDVLEVMRRREGR</sequence>
<dbReference type="AlphaFoldDB" id="A0A8K0LAS1"/>
<feature type="compositionally biased region" description="Polar residues" evidence="3">
    <location>
        <begin position="449"/>
        <end position="458"/>
    </location>
</feature>
<feature type="compositionally biased region" description="Low complexity" evidence="3">
    <location>
        <begin position="7"/>
        <end position="23"/>
    </location>
</feature>
<keyword evidence="6" id="KW-1185">Reference proteome</keyword>
<evidence type="ECO:0000313" key="5">
    <source>
        <dbReference type="EMBL" id="KAG8628823.1"/>
    </source>
</evidence>
<gene>
    <name evidence="5" type="ORF">KVT40_002688</name>
</gene>
<feature type="region of interest" description="Disordered" evidence="3">
    <location>
        <begin position="1"/>
        <end position="66"/>
    </location>
</feature>
<dbReference type="OrthoDB" id="3366823at2759"/>
<dbReference type="Pfam" id="PF07808">
    <property type="entry name" value="RED_N"/>
    <property type="match status" value="1"/>
</dbReference>
<feature type="region of interest" description="Disordered" evidence="3">
    <location>
        <begin position="443"/>
        <end position="580"/>
    </location>
</feature>
<feature type="compositionally biased region" description="Acidic residues" evidence="3">
    <location>
        <begin position="467"/>
        <end position="476"/>
    </location>
</feature>
<dbReference type="GO" id="GO:0005634">
    <property type="term" value="C:nucleus"/>
    <property type="evidence" value="ECO:0007669"/>
    <property type="project" value="UniProtKB-SubCell"/>
</dbReference>
<evidence type="ECO:0000259" key="4">
    <source>
        <dbReference type="Pfam" id="PF07808"/>
    </source>
</evidence>
<feature type="compositionally biased region" description="Acidic residues" evidence="3">
    <location>
        <begin position="165"/>
        <end position="177"/>
    </location>
</feature>
<feature type="region of interest" description="Disordered" evidence="3">
    <location>
        <begin position="231"/>
        <end position="260"/>
    </location>
</feature>
<feature type="compositionally biased region" description="Polar residues" evidence="3">
    <location>
        <begin position="399"/>
        <end position="424"/>
    </location>
</feature>
<accession>A0A8K0LAS1</accession>
<feature type="compositionally biased region" description="Basic residues" evidence="3">
    <location>
        <begin position="548"/>
        <end position="559"/>
    </location>
</feature>
<dbReference type="InterPro" id="IPR012916">
    <property type="entry name" value="RED_N"/>
</dbReference>
<organism evidence="5 6">
    <name type="scientific">Elsinoe batatas</name>
    <dbReference type="NCBI Taxonomy" id="2601811"/>
    <lineage>
        <taxon>Eukaryota</taxon>
        <taxon>Fungi</taxon>
        <taxon>Dikarya</taxon>
        <taxon>Ascomycota</taxon>
        <taxon>Pezizomycotina</taxon>
        <taxon>Dothideomycetes</taxon>
        <taxon>Dothideomycetidae</taxon>
        <taxon>Myriangiales</taxon>
        <taxon>Elsinoaceae</taxon>
        <taxon>Elsinoe</taxon>
    </lineage>
</organism>
<comment type="subcellular location">
    <subcellularLocation>
        <location evidence="1">Nucleus</location>
    </subcellularLocation>
</comment>
<feature type="compositionally biased region" description="Polar residues" evidence="3">
    <location>
        <begin position="50"/>
        <end position="64"/>
    </location>
</feature>
<dbReference type="PANTHER" id="PTHR12765">
    <property type="entry name" value="RED PROTEIN IK FACTOR CYTOKINE IK"/>
    <property type="match status" value="1"/>
</dbReference>
<feature type="compositionally biased region" description="Basic and acidic residues" evidence="3">
    <location>
        <begin position="560"/>
        <end position="580"/>
    </location>
</feature>
<feature type="compositionally biased region" description="Acidic residues" evidence="3">
    <location>
        <begin position="313"/>
        <end position="330"/>
    </location>
</feature>
<dbReference type="EMBL" id="JAESVG020000003">
    <property type="protein sequence ID" value="KAG8628823.1"/>
    <property type="molecule type" value="Genomic_DNA"/>
</dbReference>
<feature type="region of interest" description="Disordered" evidence="3">
    <location>
        <begin position="304"/>
        <end position="431"/>
    </location>
</feature>
<dbReference type="Proteomes" id="UP000809789">
    <property type="component" value="Unassembled WGS sequence"/>
</dbReference>
<protein>
    <recommendedName>
        <fullName evidence="4">RED-like N-terminal domain-containing protein</fullName>
    </recommendedName>
</protein>
<feature type="compositionally biased region" description="Basic and acidic residues" evidence="3">
    <location>
        <begin position="522"/>
        <end position="547"/>
    </location>
</feature>
<keyword evidence="2" id="KW-0539">Nucleus</keyword>
<dbReference type="InterPro" id="IPR039896">
    <property type="entry name" value="Red-like"/>
</dbReference>